<organism evidence="1 2">
    <name type="scientific">Candidatus Odoribacter faecigallinarum</name>
    <dbReference type="NCBI Taxonomy" id="2838706"/>
    <lineage>
        <taxon>Bacteria</taxon>
        <taxon>Pseudomonadati</taxon>
        <taxon>Bacteroidota</taxon>
        <taxon>Bacteroidia</taxon>
        <taxon>Bacteroidales</taxon>
        <taxon>Odoribacteraceae</taxon>
        <taxon>Odoribacter</taxon>
    </lineage>
</organism>
<proteinExistence type="predicted"/>
<dbReference type="PANTHER" id="PTHR34986:SF1">
    <property type="entry name" value="PROTEIN YIAL"/>
    <property type="match status" value="1"/>
</dbReference>
<protein>
    <submittedName>
        <fullName evidence="1">YhcH/YjgK/YiaL family protein</fullName>
    </submittedName>
</protein>
<evidence type="ECO:0000313" key="2">
    <source>
        <dbReference type="Proteomes" id="UP000824202"/>
    </source>
</evidence>
<dbReference type="NCBIfam" id="TIGR00022">
    <property type="entry name" value="YhcH/YjgK/YiaL family protein"/>
    <property type="match status" value="1"/>
</dbReference>
<dbReference type="AlphaFoldDB" id="A0A9D2AAV1"/>
<dbReference type="GO" id="GO:0005829">
    <property type="term" value="C:cytosol"/>
    <property type="evidence" value="ECO:0007669"/>
    <property type="project" value="TreeGrafter"/>
</dbReference>
<name>A0A9D2AAV1_9BACT</name>
<dbReference type="InterPro" id="IPR037012">
    <property type="entry name" value="NanQ/TabA/YiaL_sf"/>
</dbReference>
<accession>A0A9D2AAV1</accession>
<reference evidence="1" key="1">
    <citation type="journal article" date="2021" name="PeerJ">
        <title>Extensive microbial diversity within the chicken gut microbiome revealed by metagenomics and culture.</title>
        <authorList>
            <person name="Gilroy R."/>
            <person name="Ravi A."/>
            <person name="Getino M."/>
            <person name="Pursley I."/>
            <person name="Horton D.L."/>
            <person name="Alikhan N.F."/>
            <person name="Baker D."/>
            <person name="Gharbi K."/>
            <person name="Hall N."/>
            <person name="Watson M."/>
            <person name="Adriaenssens E.M."/>
            <person name="Foster-Nyarko E."/>
            <person name="Jarju S."/>
            <person name="Secka A."/>
            <person name="Antonio M."/>
            <person name="Oren A."/>
            <person name="Chaudhuri R.R."/>
            <person name="La Ragione R."/>
            <person name="Hildebrand F."/>
            <person name="Pallen M.J."/>
        </authorList>
    </citation>
    <scope>NUCLEOTIDE SEQUENCE</scope>
    <source>
        <strain evidence="1">23274</strain>
    </source>
</reference>
<dbReference type="Gene3D" id="2.60.120.370">
    <property type="entry name" value="YhcH/YjgK/YiaL"/>
    <property type="match status" value="1"/>
</dbReference>
<sequence>MIIGSLENTARAEKLHPRFKEVFDYLKSHDLAGVPAGKIALGGVEAWIAVSEIPGKEKGEARLETHDKYIDIQLPVYGCETFGWQARERLQEPGSYDPANDITFYGDAPAFYFPLEKGRFAIFFPEDGHAPCIGTGIIKKLVVKVKL</sequence>
<reference evidence="1" key="2">
    <citation type="submission" date="2021-04" db="EMBL/GenBank/DDBJ databases">
        <authorList>
            <person name="Gilroy R."/>
        </authorList>
    </citation>
    <scope>NUCLEOTIDE SEQUENCE</scope>
    <source>
        <strain evidence="1">23274</strain>
    </source>
</reference>
<dbReference type="PANTHER" id="PTHR34986">
    <property type="entry name" value="EVOLVED BETA-GALACTOSIDASE SUBUNIT BETA"/>
    <property type="match status" value="1"/>
</dbReference>
<dbReference type="SUPFAM" id="SSF51197">
    <property type="entry name" value="Clavaminate synthase-like"/>
    <property type="match status" value="1"/>
</dbReference>
<dbReference type="Proteomes" id="UP000824202">
    <property type="component" value="Unassembled WGS sequence"/>
</dbReference>
<evidence type="ECO:0000313" key="1">
    <source>
        <dbReference type="EMBL" id="HIX02681.1"/>
    </source>
</evidence>
<dbReference type="Pfam" id="PF04074">
    <property type="entry name" value="DUF386"/>
    <property type="match status" value="1"/>
</dbReference>
<dbReference type="EMBL" id="DXFT01000019">
    <property type="protein sequence ID" value="HIX02681.1"/>
    <property type="molecule type" value="Genomic_DNA"/>
</dbReference>
<dbReference type="InterPro" id="IPR004375">
    <property type="entry name" value="NanQ/TabA/YiaL"/>
</dbReference>
<comment type="caution">
    <text evidence="1">The sequence shown here is derived from an EMBL/GenBank/DDBJ whole genome shotgun (WGS) entry which is preliminary data.</text>
</comment>
<gene>
    <name evidence="1" type="ORF">H9863_01000</name>
</gene>